<dbReference type="InterPro" id="IPR009057">
    <property type="entry name" value="Homeodomain-like_sf"/>
</dbReference>
<dbReference type="GO" id="GO:0003677">
    <property type="term" value="F:DNA binding"/>
    <property type="evidence" value="ECO:0007669"/>
    <property type="project" value="InterPro"/>
</dbReference>
<keyword evidence="2" id="KW-1185">Reference proteome</keyword>
<protein>
    <submittedName>
        <fullName evidence="1">Transposase</fullName>
    </submittedName>
</protein>
<proteinExistence type="predicted"/>
<dbReference type="SUPFAM" id="SSF46689">
    <property type="entry name" value="Homeodomain-like"/>
    <property type="match status" value="1"/>
</dbReference>
<dbReference type="GO" id="GO:0006313">
    <property type="term" value="P:DNA transposition"/>
    <property type="evidence" value="ECO:0007669"/>
    <property type="project" value="InterPro"/>
</dbReference>
<dbReference type="Proteomes" id="UP000304900">
    <property type="component" value="Unassembled WGS sequence"/>
</dbReference>
<sequence>MKLNIRQRRVFSEQFKREKVAQISAGEISILSLSKLWNVSMNSIYKWVYKYSPDHKKGTTMVVQKDSEATKLYELQQKIAELERAIGQKQMVIDYQDKLIEIASRELEIDIKKNFNPGL</sequence>
<dbReference type="EMBL" id="SZVO01000014">
    <property type="protein sequence ID" value="TKT88811.1"/>
    <property type="molecule type" value="Genomic_DNA"/>
</dbReference>
<accession>A0A4U6CYH5</accession>
<comment type="caution">
    <text evidence="1">The sequence shown here is derived from an EMBL/GenBank/DDBJ whole genome shotgun (WGS) entry which is preliminary data.</text>
</comment>
<evidence type="ECO:0000313" key="1">
    <source>
        <dbReference type="EMBL" id="TKT88811.1"/>
    </source>
</evidence>
<name>A0A4U6CYH5_9BACT</name>
<gene>
    <name evidence="1" type="ORF">FDK13_25905</name>
</gene>
<evidence type="ECO:0000313" key="2">
    <source>
        <dbReference type="Proteomes" id="UP000304900"/>
    </source>
</evidence>
<reference evidence="1 2" key="1">
    <citation type="submission" date="2019-05" db="EMBL/GenBank/DDBJ databases">
        <title>Dyadobacter AR-3-8 sp. nov., isolated from arctic soil.</title>
        <authorList>
            <person name="Chaudhary D.K."/>
        </authorList>
    </citation>
    <scope>NUCLEOTIDE SEQUENCE [LARGE SCALE GENOMIC DNA]</scope>
    <source>
        <strain evidence="1 2">AR-3-8</strain>
    </source>
</reference>
<dbReference type="Pfam" id="PF01527">
    <property type="entry name" value="HTH_Tnp_1"/>
    <property type="match status" value="1"/>
</dbReference>
<organism evidence="1 2">
    <name type="scientific">Dyadobacter frigoris</name>
    <dbReference type="NCBI Taxonomy" id="2576211"/>
    <lineage>
        <taxon>Bacteria</taxon>
        <taxon>Pseudomonadati</taxon>
        <taxon>Bacteroidota</taxon>
        <taxon>Cytophagia</taxon>
        <taxon>Cytophagales</taxon>
        <taxon>Spirosomataceae</taxon>
        <taxon>Dyadobacter</taxon>
    </lineage>
</organism>
<dbReference type="OrthoDB" id="853599at2"/>
<dbReference type="AlphaFoldDB" id="A0A4U6CYH5"/>
<dbReference type="GO" id="GO:0004803">
    <property type="term" value="F:transposase activity"/>
    <property type="evidence" value="ECO:0007669"/>
    <property type="project" value="InterPro"/>
</dbReference>
<dbReference type="Gene3D" id="1.10.10.60">
    <property type="entry name" value="Homeodomain-like"/>
    <property type="match status" value="1"/>
</dbReference>
<dbReference type="InterPro" id="IPR002514">
    <property type="entry name" value="Transposase_8"/>
</dbReference>